<keyword evidence="1" id="KW-0812">Transmembrane</keyword>
<keyword evidence="1" id="KW-0472">Membrane</keyword>
<keyword evidence="3" id="KW-1185">Reference proteome</keyword>
<dbReference type="RefSeq" id="WP_344723172.1">
    <property type="nucleotide sequence ID" value="NZ_BAAAUS010000017.1"/>
</dbReference>
<accession>A0ABW4EQ96</accession>
<keyword evidence="1" id="KW-1133">Transmembrane helix</keyword>
<dbReference type="Proteomes" id="UP001597114">
    <property type="component" value="Unassembled WGS sequence"/>
</dbReference>
<sequence length="186" mass="20451">MSGIDWGTVPDWLAGGGAVVALLFAGVAARAALRANGQQSRQLVNLEEQQRERNEREKRSQAALIAAWIQPDGEGLLQVYFINGSPLPIYRLRVILHVASETFAVEYAVRGPDSAPVKIMRATTKFRAVLDARQIMKWRKMLGDGRISVSMSFMDANSTRWNRDSSGLLSLDTSDQSSTIDGAQSE</sequence>
<evidence type="ECO:0000256" key="1">
    <source>
        <dbReference type="SAM" id="Phobius"/>
    </source>
</evidence>
<proteinExistence type="predicted"/>
<comment type="caution">
    <text evidence="2">The sequence shown here is derived from an EMBL/GenBank/DDBJ whole genome shotgun (WGS) entry which is preliminary data.</text>
</comment>
<feature type="transmembrane region" description="Helical" evidence="1">
    <location>
        <begin position="12"/>
        <end position="33"/>
    </location>
</feature>
<name>A0ABW4EQ96_9PSEU</name>
<evidence type="ECO:0000313" key="3">
    <source>
        <dbReference type="Proteomes" id="UP001597114"/>
    </source>
</evidence>
<protein>
    <submittedName>
        <fullName evidence="2">Uncharacterized protein</fullName>
    </submittedName>
</protein>
<evidence type="ECO:0000313" key="2">
    <source>
        <dbReference type="EMBL" id="MFD1516345.1"/>
    </source>
</evidence>
<dbReference type="EMBL" id="JBHUCO010000002">
    <property type="protein sequence ID" value="MFD1516345.1"/>
    <property type="molecule type" value="Genomic_DNA"/>
</dbReference>
<organism evidence="2 3">
    <name type="scientific">Pseudonocardia yunnanensis</name>
    <dbReference type="NCBI Taxonomy" id="58107"/>
    <lineage>
        <taxon>Bacteria</taxon>
        <taxon>Bacillati</taxon>
        <taxon>Actinomycetota</taxon>
        <taxon>Actinomycetes</taxon>
        <taxon>Pseudonocardiales</taxon>
        <taxon>Pseudonocardiaceae</taxon>
        <taxon>Pseudonocardia</taxon>
    </lineage>
</organism>
<reference evidence="3" key="1">
    <citation type="journal article" date="2019" name="Int. J. Syst. Evol. Microbiol.">
        <title>The Global Catalogue of Microorganisms (GCM) 10K type strain sequencing project: providing services to taxonomists for standard genome sequencing and annotation.</title>
        <authorList>
            <consortium name="The Broad Institute Genomics Platform"/>
            <consortium name="The Broad Institute Genome Sequencing Center for Infectious Disease"/>
            <person name="Wu L."/>
            <person name="Ma J."/>
        </authorList>
    </citation>
    <scope>NUCLEOTIDE SEQUENCE [LARGE SCALE GENOMIC DNA]</scope>
    <source>
        <strain evidence="3">CCM 7043</strain>
    </source>
</reference>
<gene>
    <name evidence="2" type="ORF">ACFSJD_02535</name>
</gene>